<dbReference type="Proteomes" id="UP001303373">
    <property type="component" value="Chromosome 10"/>
</dbReference>
<feature type="compositionally biased region" description="Polar residues" evidence="1">
    <location>
        <begin position="91"/>
        <end position="109"/>
    </location>
</feature>
<feature type="region of interest" description="Disordered" evidence="1">
    <location>
        <begin position="68"/>
        <end position="168"/>
    </location>
</feature>
<evidence type="ECO:0000313" key="3">
    <source>
        <dbReference type="Proteomes" id="UP001303373"/>
    </source>
</evidence>
<name>A0AAQ3M8L5_9PEZI</name>
<sequence length="168" mass="18630">MAAQDSNKDASKRQSTLLETFTADLDSMFGLTPEVQELSQHVESRRQEVSSGERELQEIEARLRETERRLARVSRHTSPARVSPGVPSPRTMPNHQQLGQDVPRSSSPLAQGHNFSRPAQPPSYPPPRPPRSGLGDSANMVRGQQFNGSNEYVMVDRSNTGRQEQGIA</sequence>
<dbReference type="EMBL" id="CP138589">
    <property type="protein sequence ID" value="WPH03399.1"/>
    <property type="molecule type" value="Genomic_DNA"/>
</dbReference>
<proteinExistence type="predicted"/>
<organism evidence="2 3">
    <name type="scientific">Acrodontium crateriforme</name>
    <dbReference type="NCBI Taxonomy" id="150365"/>
    <lineage>
        <taxon>Eukaryota</taxon>
        <taxon>Fungi</taxon>
        <taxon>Dikarya</taxon>
        <taxon>Ascomycota</taxon>
        <taxon>Pezizomycotina</taxon>
        <taxon>Dothideomycetes</taxon>
        <taxon>Dothideomycetidae</taxon>
        <taxon>Mycosphaerellales</taxon>
        <taxon>Teratosphaeriaceae</taxon>
        <taxon>Acrodontium</taxon>
    </lineage>
</organism>
<keyword evidence="3" id="KW-1185">Reference proteome</keyword>
<evidence type="ECO:0000256" key="1">
    <source>
        <dbReference type="SAM" id="MobiDB-lite"/>
    </source>
</evidence>
<protein>
    <submittedName>
        <fullName evidence="2">Uncharacterized protein</fullName>
    </submittedName>
</protein>
<dbReference type="AlphaFoldDB" id="A0AAQ3M8L5"/>
<feature type="compositionally biased region" description="Pro residues" evidence="1">
    <location>
        <begin position="119"/>
        <end position="130"/>
    </location>
</feature>
<feature type="compositionally biased region" description="Polar residues" evidence="1">
    <location>
        <begin position="157"/>
        <end position="168"/>
    </location>
</feature>
<accession>A0AAQ3M8L5</accession>
<evidence type="ECO:0000313" key="2">
    <source>
        <dbReference type="EMBL" id="WPH03399.1"/>
    </source>
</evidence>
<gene>
    <name evidence="2" type="ORF">R9X50_00627800</name>
</gene>
<reference evidence="2 3" key="1">
    <citation type="submission" date="2023-11" db="EMBL/GenBank/DDBJ databases">
        <title>An acidophilic fungus is an integral part of prey digestion in a carnivorous sundew plant.</title>
        <authorList>
            <person name="Tsai I.J."/>
        </authorList>
    </citation>
    <scope>NUCLEOTIDE SEQUENCE [LARGE SCALE GENOMIC DNA]</scope>
    <source>
        <strain evidence="2">169a</strain>
    </source>
</reference>